<dbReference type="GO" id="GO:0003941">
    <property type="term" value="F:L-serine ammonia-lyase activity"/>
    <property type="evidence" value="ECO:0007669"/>
    <property type="project" value="TreeGrafter"/>
</dbReference>
<dbReference type="InterPro" id="IPR036052">
    <property type="entry name" value="TrpB-like_PALP_sf"/>
</dbReference>
<feature type="domain" description="Tryptophan synthase beta chain-like PALP" evidence="4">
    <location>
        <begin position="21"/>
        <end position="305"/>
    </location>
</feature>
<keyword evidence="2" id="KW-0663">Pyridoxal phosphate</keyword>
<dbReference type="Pfam" id="PF00291">
    <property type="entry name" value="PALP"/>
    <property type="match status" value="1"/>
</dbReference>
<dbReference type="PANTHER" id="PTHR48078">
    <property type="entry name" value="THREONINE DEHYDRATASE, MITOCHONDRIAL-RELATED"/>
    <property type="match status" value="1"/>
</dbReference>
<dbReference type="PANTHER" id="PTHR48078:SF7">
    <property type="entry name" value="BLL6502 PROTEIN"/>
    <property type="match status" value="1"/>
</dbReference>
<name>A0A1H7QW68_9GAMM</name>
<evidence type="ECO:0000256" key="2">
    <source>
        <dbReference type="ARBA" id="ARBA00022898"/>
    </source>
</evidence>
<proteinExistence type="predicted"/>
<evidence type="ECO:0000256" key="3">
    <source>
        <dbReference type="ARBA" id="ARBA00023239"/>
    </source>
</evidence>
<evidence type="ECO:0000256" key="1">
    <source>
        <dbReference type="ARBA" id="ARBA00001933"/>
    </source>
</evidence>
<gene>
    <name evidence="5" type="ORF">SAMN05216214_11387</name>
</gene>
<dbReference type="RefSeq" id="WP_139214138.1">
    <property type="nucleotide sequence ID" value="NZ_FOAS01000013.1"/>
</dbReference>
<organism evidence="5 6">
    <name type="scientific">Atopomonas hussainii</name>
    <dbReference type="NCBI Taxonomy" id="1429083"/>
    <lineage>
        <taxon>Bacteria</taxon>
        <taxon>Pseudomonadati</taxon>
        <taxon>Pseudomonadota</taxon>
        <taxon>Gammaproteobacteria</taxon>
        <taxon>Pseudomonadales</taxon>
        <taxon>Pseudomonadaceae</taxon>
        <taxon>Atopomonas</taxon>
    </lineage>
</organism>
<dbReference type="GO" id="GO:0006567">
    <property type="term" value="P:L-threonine catabolic process"/>
    <property type="evidence" value="ECO:0007669"/>
    <property type="project" value="TreeGrafter"/>
</dbReference>
<dbReference type="GO" id="GO:0006565">
    <property type="term" value="P:L-serine catabolic process"/>
    <property type="evidence" value="ECO:0007669"/>
    <property type="project" value="TreeGrafter"/>
</dbReference>
<comment type="cofactor">
    <cofactor evidence="1">
        <name>pyridoxal 5'-phosphate</name>
        <dbReference type="ChEBI" id="CHEBI:597326"/>
    </cofactor>
</comment>
<dbReference type="NCBIfam" id="NF004771">
    <property type="entry name" value="PRK06110.1"/>
    <property type="match status" value="1"/>
</dbReference>
<keyword evidence="3" id="KW-0456">Lyase</keyword>
<dbReference type="Proteomes" id="UP000185766">
    <property type="component" value="Unassembled WGS sequence"/>
</dbReference>
<dbReference type="AlphaFoldDB" id="A0A1H7QW68"/>
<accession>A0A1H7QW68</accession>
<protein>
    <submittedName>
        <fullName evidence="5">Threonine dehydratase</fullName>
    </submittedName>
</protein>
<sequence>MQLPNAEQLRAAQAVVYQRLQPTAQYRWPLLAEALGTPVWVKHENHGALGAFKQRGGLNYLQQLLQREPHVAGLVSATRGNHGQSLAAAAALYNLPLQIVVPHGNSQEKNAAMRALGAELIEHGDDFQAACEHAAQLAETSGWHRVPAFHPDLIAGVASYCLELLSAAPQLARVYVPIGMGSGICAMLAARAALQHSVEVIGVVSKHAPAYARAFTSGERQCIASQTLLADGMACSTPDPQALRWIREGVSRIVEVSDREVAAAMRLLFSATHNVAEGAGAASLAAALQEREQHHGAEIGVIISGGNVDSRLYAQVLAEQLDLLG</sequence>
<dbReference type="GO" id="GO:0004794">
    <property type="term" value="F:threonine deaminase activity"/>
    <property type="evidence" value="ECO:0007669"/>
    <property type="project" value="TreeGrafter"/>
</dbReference>
<keyword evidence="6" id="KW-1185">Reference proteome</keyword>
<dbReference type="SUPFAM" id="SSF53686">
    <property type="entry name" value="Tryptophan synthase beta subunit-like PLP-dependent enzymes"/>
    <property type="match status" value="1"/>
</dbReference>
<evidence type="ECO:0000259" key="4">
    <source>
        <dbReference type="Pfam" id="PF00291"/>
    </source>
</evidence>
<dbReference type="Gene3D" id="3.40.50.1100">
    <property type="match status" value="2"/>
</dbReference>
<dbReference type="InterPro" id="IPR001926">
    <property type="entry name" value="TrpB-like_PALP"/>
</dbReference>
<evidence type="ECO:0000313" key="6">
    <source>
        <dbReference type="Proteomes" id="UP000185766"/>
    </source>
</evidence>
<dbReference type="STRING" id="1429083.GCA_001885685_03296"/>
<reference evidence="5 6" key="1">
    <citation type="submission" date="2016-10" db="EMBL/GenBank/DDBJ databases">
        <authorList>
            <person name="de Groot N.N."/>
        </authorList>
    </citation>
    <scope>NUCLEOTIDE SEQUENCE [LARGE SCALE GENOMIC DNA]</scope>
    <source>
        <strain evidence="5 6">JCM 19513</strain>
    </source>
</reference>
<dbReference type="GO" id="GO:0009097">
    <property type="term" value="P:isoleucine biosynthetic process"/>
    <property type="evidence" value="ECO:0007669"/>
    <property type="project" value="TreeGrafter"/>
</dbReference>
<dbReference type="InterPro" id="IPR050147">
    <property type="entry name" value="Ser/Thr_Dehydratase"/>
</dbReference>
<evidence type="ECO:0000313" key="5">
    <source>
        <dbReference type="EMBL" id="SEL51944.1"/>
    </source>
</evidence>
<dbReference type="EMBL" id="FOAS01000013">
    <property type="protein sequence ID" value="SEL51944.1"/>
    <property type="molecule type" value="Genomic_DNA"/>
</dbReference>